<feature type="region of interest" description="Disordered" evidence="1">
    <location>
        <begin position="478"/>
        <end position="497"/>
    </location>
</feature>
<evidence type="ECO:0008006" key="4">
    <source>
        <dbReference type="Google" id="ProtNLM"/>
    </source>
</evidence>
<evidence type="ECO:0000313" key="3">
    <source>
        <dbReference type="Proteomes" id="UP001642482"/>
    </source>
</evidence>
<dbReference type="Proteomes" id="UP001642482">
    <property type="component" value="Unassembled WGS sequence"/>
</dbReference>
<proteinExistence type="predicted"/>
<dbReference type="SUPFAM" id="SSF56112">
    <property type="entry name" value="Protein kinase-like (PK-like)"/>
    <property type="match status" value="1"/>
</dbReference>
<feature type="compositionally biased region" description="Low complexity" evidence="1">
    <location>
        <begin position="517"/>
        <end position="528"/>
    </location>
</feature>
<feature type="region of interest" description="Disordered" evidence="1">
    <location>
        <begin position="512"/>
        <end position="566"/>
    </location>
</feature>
<gene>
    <name evidence="2" type="ORF">SEUCBS140593_010498</name>
</gene>
<sequence length="566" mass="63063">MARRRRSNNVPPKNRFNIPYLDRGRPSSPYTSQTRWMIQQHDPLPPFGKGYKIQERRGQVVLNQMRKEQLPQSIYCLNNPPPGPEPAPHAPRLQVEIGEPVRPLLTHGSHIVACRLVNGTIPPVRLSNSPSATLTAPPPVTPDTDMVAKIFDPLYYYHNGDYDIVELAEMEYCRETAAYRHLLREGVDGKLLPAFYGSFTMDVPLDESQREYLADYMGPGHPLLQHPVPVRRVRLILMERVEGTSMTTQLVYGDVNALSDQARLDVIASVLEAYAQLYFHGIAHGDLAPRNVFLWDYTKDGKKFASLPDGGQPPSTRILRFHRFVDLGLAYVLGQPESAFPCQTRDEARPRNPIRLFWHVFDSGAVNMYYWLPKDMRTTDVFQSWMLSKWYGDTRFESVGAVPIPVKNDDAWETGQALTNETWPDVRSDMAGQDRTRQQLRSLFVQRSDGRGPLNALSKAIAIIPGLRAMSLRIGNSHCEGSDSKAGPDQENAGEGPSCMTTTAGLCRTCQSPLGKTTTRSTATQTDTEGSNTAATQTDSDGPNAAAPPATSSLELEPGVYPPGFW</sequence>
<evidence type="ECO:0000256" key="1">
    <source>
        <dbReference type="SAM" id="MobiDB-lite"/>
    </source>
</evidence>
<protein>
    <recommendedName>
        <fullName evidence="4">Protein kinase domain-containing protein</fullName>
    </recommendedName>
</protein>
<name>A0ABP0D1J1_9PEZI</name>
<dbReference type="Gene3D" id="1.10.510.10">
    <property type="entry name" value="Transferase(Phosphotransferase) domain 1"/>
    <property type="match status" value="1"/>
</dbReference>
<dbReference type="InterPro" id="IPR011009">
    <property type="entry name" value="Kinase-like_dom_sf"/>
</dbReference>
<reference evidence="2 3" key="1">
    <citation type="submission" date="2024-01" db="EMBL/GenBank/DDBJ databases">
        <authorList>
            <person name="Allen C."/>
            <person name="Tagirdzhanova G."/>
        </authorList>
    </citation>
    <scope>NUCLEOTIDE SEQUENCE [LARGE SCALE GENOMIC DNA]</scope>
</reference>
<accession>A0ABP0D1J1</accession>
<organism evidence="2 3">
    <name type="scientific">Sporothrix eucalyptigena</name>
    <dbReference type="NCBI Taxonomy" id="1812306"/>
    <lineage>
        <taxon>Eukaryota</taxon>
        <taxon>Fungi</taxon>
        <taxon>Dikarya</taxon>
        <taxon>Ascomycota</taxon>
        <taxon>Pezizomycotina</taxon>
        <taxon>Sordariomycetes</taxon>
        <taxon>Sordariomycetidae</taxon>
        <taxon>Ophiostomatales</taxon>
        <taxon>Ophiostomataceae</taxon>
        <taxon>Sporothrix</taxon>
    </lineage>
</organism>
<keyword evidence="3" id="KW-1185">Reference proteome</keyword>
<evidence type="ECO:0000313" key="2">
    <source>
        <dbReference type="EMBL" id="CAK7238272.1"/>
    </source>
</evidence>
<feature type="region of interest" description="Disordered" evidence="1">
    <location>
        <begin position="1"/>
        <end position="31"/>
    </location>
</feature>
<dbReference type="EMBL" id="CAWUHD010000225">
    <property type="protein sequence ID" value="CAK7238272.1"/>
    <property type="molecule type" value="Genomic_DNA"/>
</dbReference>
<feature type="compositionally biased region" description="Polar residues" evidence="1">
    <location>
        <begin position="529"/>
        <end position="541"/>
    </location>
</feature>
<comment type="caution">
    <text evidence="2">The sequence shown here is derived from an EMBL/GenBank/DDBJ whole genome shotgun (WGS) entry which is preliminary data.</text>
</comment>